<dbReference type="EMBL" id="JAAEJV010000042">
    <property type="protein sequence ID" value="MBF5059807.1"/>
    <property type="molecule type" value="Genomic_DNA"/>
</dbReference>
<accession>A0ABS0B089</accession>
<name>A0ABS0B089_9BACT</name>
<dbReference type="GO" id="GO:0160151">
    <property type="term" value="F:tRNA pseudouridine(32) synthase activity"/>
    <property type="evidence" value="ECO:0007669"/>
    <property type="project" value="UniProtKB-EC"/>
</dbReference>
<evidence type="ECO:0000313" key="3">
    <source>
        <dbReference type="Proteomes" id="UP001194714"/>
    </source>
</evidence>
<feature type="domain" description="Pseudouridine synthase RsuA/RluA-like" evidence="1">
    <location>
        <begin position="16"/>
        <end position="166"/>
    </location>
</feature>
<dbReference type="InterPro" id="IPR006145">
    <property type="entry name" value="PsdUridine_synth_RsuA/RluA"/>
</dbReference>
<keyword evidence="3" id="KW-1185">Reference proteome</keyword>
<evidence type="ECO:0000313" key="2">
    <source>
        <dbReference type="EMBL" id="MBF5059807.1"/>
    </source>
</evidence>
<proteinExistence type="predicted"/>
<dbReference type="PANTHER" id="PTHR21600">
    <property type="entry name" value="MITOCHONDRIAL RNA PSEUDOURIDINE SYNTHASE"/>
    <property type="match status" value="1"/>
</dbReference>
<dbReference type="EC" id="5.4.99.29" evidence="2"/>
<keyword evidence="2" id="KW-0413">Isomerase</keyword>
<dbReference type="Gene3D" id="3.30.2350.10">
    <property type="entry name" value="Pseudouridine synthase"/>
    <property type="match status" value="1"/>
</dbReference>
<dbReference type="PROSITE" id="PS01129">
    <property type="entry name" value="PSI_RLU"/>
    <property type="match status" value="1"/>
</dbReference>
<organism evidence="2 3">
    <name type="scientific">Candidatus Neptunichlamydia vexilliferae</name>
    <dbReference type="NCBI Taxonomy" id="1651774"/>
    <lineage>
        <taxon>Bacteria</taxon>
        <taxon>Pseudomonadati</taxon>
        <taxon>Chlamydiota</taxon>
        <taxon>Chlamydiia</taxon>
        <taxon>Parachlamydiales</taxon>
        <taxon>Simkaniaceae</taxon>
        <taxon>Candidatus Neptunichlamydia</taxon>
    </lineage>
</organism>
<dbReference type="GO" id="GO:0160142">
    <property type="term" value="F:23S rRNA pseudouridine(746) synthase activity"/>
    <property type="evidence" value="ECO:0007669"/>
    <property type="project" value="UniProtKB-EC"/>
</dbReference>
<comment type="caution">
    <text evidence="2">The sequence shown here is derived from an EMBL/GenBank/DDBJ whole genome shotgun (WGS) entry which is preliminary data.</text>
</comment>
<dbReference type="Pfam" id="PF00849">
    <property type="entry name" value="PseudoU_synth_2"/>
    <property type="match status" value="1"/>
</dbReference>
<reference evidence="2 3" key="1">
    <citation type="submission" date="2020-01" db="EMBL/GenBank/DDBJ databases">
        <title>Draft genome sequence of Cand. Neptunochlamydia vexilliferae K9.</title>
        <authorList>
            <person name="Schulz F."/>
            <person name="Koestlbacher S."/>
            <person name="Wascher F."/>
            <person name="Pizzetti I."/>
            <person name="Horn M."/>
        </authorList>
    </citation>
    <scope>NUCLEOTIDE SEQUENCE [LARGE SCALE GENOMIC DNA]</scope>
    <source>
        <strain evidence="2 3">K9</strain>
    </source>
</reference>
<sequence length="211" mass="23650">MKSLDKDLKILFVDNHLLAVCKPKGMLTQPNQTGAPNLEDLAKAWVKKEYHKKGNVFLHPIHRLDKPVSGIVLFARTSKALSRLNAQMRERAFIKTYLAEVEGHLPEKSGELRHHLVHGSHHARVDPTGKLAHLSFTVVEERPKTTVASVTLHTGRYHQIRAQFAHIGHPILGDAKYGATQSSPHIALHHSELTFNHPISKEKVTLSFPLP</sequence>
<protein>
    <submittedName>
        <fullName evidence="2">Ribosomal large subunit pseudouridine synthase A</fullName>
        <ecNumber evidence="2">5.4.99.28</ecNumber>
        <ecNumber evidence="2">5.4.99.29</ecNumber>
    </submittedName>
</protein>
<dbReference type="InterPro" id="IPR050188">
    <property type="entry name" value="RluA_PseudoU_synthase"/>
</dbReference>
<dbReference type="InterPro" id="IPR006224">
    <property type="entry name" value="PsdUridine_synth_RluA-like_CS"/>
</dbReference>
<evidence type="ECO:0000259" key="1">
    <source>
        <dbReference type="Pfam" id="PF00849"/>
    </source>
</evidence>
<dbReference type="Proteomes" id="UP001194714">
    <property type="component" value="Unassembled WGS sequence"/>
</dbReference>
<gene>
    <name evidence="2" type="ORF">NEPTK9_001326</name>
</gene>
<dbReference type="EC" id="5.4.99.28" evidence="2"/>
<dbReference type="SUPFAM" id="SSF55120">
    <property type="entry name" value="Pseudouridine synthase"/>
    <property type="match status" value="1"/>
</dbReference>
<dbReference type="CDD" id="cd02869">
    <property type="entry name" value="PseudoU_synth_RluA_like"/>
    <property type="match status" value="1"/>
</dbReference>
<dbReference type="RefSeq" id="WP_194848115.1">
    <property type="nucleotide sequence ID" value="NZ_JAAEJV010000042.1"/>
</dbReference>
<dbReference type="InterPro" id="IPR020103">
    <property type="entry name" value="PsdUridine_synth_cat_dom_sf"/>
</dbReference>